<feature type="domain" description="ABC transmembrane type-1" evidence="8">
    <location>
        <begin position="67"/>
        <end position="258"/>
    </location>
</feature>
<evidence type="ECO:0000256" key="5">
    <source>
        <dbReference type="ARBA" id="ARBA00022989"/>
    </source>
</evidence>
<dbReference type="Pfam" id="PF00528">
    <property type="entry name" value="BPD_transp_1"/>
    <property type="match status" value="1"/>
</dbReference>
<keyword evidence="10" id="KW-1185">Reference proteome</keyword>
<dbReference type="SUPFAM" id="SSF161098">
    <property type="entry name" value="MetI-like"/>
    <property type="match status" value="1"/>
</dbReference>
<organism evidence="9 10">
    <name type="scientific">Rubrivirga marina</name>
    <dbReference type="NCBI Taxonomy" id="1196024"/>
    <lineage>
        <taxon>Bacteria</taxon>
        <taxon>Pseudomonadati</taxon>
        <taxon>Rhodothermota</taxon>
        <taxon>Rhodothermia</taxon>
        <taxon>Rhodothermales</taxon>
        <taxon>Rubricoccaceae</taxon>
        <taxon>Rubrivirga</taxon>
    </lineage>
</organism>
<dbReference type="PROSITE" id="PS50928">
    <property type="entry name" value="ABC_TM1"/>
    <property type="match status" value="1"/>
</dbReference>
<proteinExistence type="inferred from homology"/>
<keyword evidence="6 7" id="KW-0472">Membrane</keyword>
<feature type="transmembrane region" description="Helical" evidence="7">
    <location>
        <begin position="177"/>
        <end position="202"/>
    </location>
</feature>
<dbReference type="Proteomes" id="UP000216339">
    <property type="component" value="Unassembled WGS sequence"/>
</dbReference>
<dbReference type="CDD" id="cd06261">
    <property type="entry name" value="TM_PBP2"/>
    <property type="match status" value="1"/>
</dbReference>
<evidence type="ECO:0000256" key="1">
    <source>
        <dbReference type="ARBA" id="ARBA00004651"/>
    </source>
</evidence>
<feature type="transmembrane region" description="Helical" evidence="7">
    <location>
        <begin position="241"/>
        <end position="258"/>
    </location>
</feature>
<comment type="subcellular location">
    <subcellularLocation>
        <location evidence="1 7">Cell membrane</location>
        <topology evidence="1 7">Multi-pass membrane protein</topology>
    </subcellularLocation>
</comment>
<feature type="transmembrane region" description="Helical" evidence="7">
    <location>
        <begin position="66"/>
        <end position="92"/>
    </location>
</feature>
<dbReference type="OrthoDB" id="9795403at2"/>
<name>A0A271IW85_9BACT</name>
<evidence type="ECO:0000259" key="8">
    <source>
        <dbReference type="PROSITE" id="PS50928"/>
    </source>
</evidence>
<keyword evidence="2 7" id="KW-0813">Transport</keyword>
<evidence type="ECO:0000256" key="4">
    <source>
        <dbReference type="ARBA" id="ARBA00022692"/>
    </source>
</evidence>
<protein>
    <submittedName>
        <fullName evidence="9">Sugar ABC transporter permease</fullName>
    </submittedName>
</protein>
<dbReference type="PANTHER" id="PTHR43744:SF12">
    <property type="entry name" value="ABC TRANSPORTER PERMEASE PROTEIN MG189-RELATED"/>
    <property type="match status" value="1"/>
</dbReference>
<evidence type="ECO:0000256" key="6">
    <source>
        <dbReference type="ARBA" id="ARBA00023136"/>
    </source>
</evidence>
<keyword evidence="5 7" id="KW-1133">Transmembrane helix</keyword>
<feature type="transmembrane region" description="Helical" evidence="7">
    <location>
        <begin position="135"/>
        <end position="156"/>
    </location>
</feature>
<comment type="caution">
    <text evidence="9">The sequence shown here is derived from an EMBL/GenBank/DDBJ whole genome shotgun (WGS) entry which is preliminary data.</text>
</comment>
<feature type="transmembrane region" description="Helical" evidence="7">
    <location>
        <begin position="104"/>
        <end position="129"/>
    </location>
</feature>
<evidence type="ECO:0000256" key="2">
    <source>
        <dbReference type="ARBA" id="ARBA00022448"/>
    </source>
</evidence>
<dbReference type="InterPro" id="IPR035906">
    <property type="entry name" value="MetI-like_sf"/>
</dbReference>
<dbReference type="AlphaFoldDB" id="A0A271IW85"/>
<dbReference type="PANTHER" id="PTHR43744">
    <property type="entry name" value="ABC TRANSPORTER PERMEASE PROTEIN MG189-RELATED-RELATED"/>
    <property type="match status" value="1"/>
</dbReference>
<evidence type="ECO:0000256" key="3">
    <source>
        <dbReference type="ARBA" id="ARBA00022475"/>
    </source>
</evidence>
<reference evidence="9 10" key="1">
    <citation type="submission" date="2016-11" db="EMBL/GenBank/DDBJ databases">
        <title>Study of marine rhodopsin-containing bacteria.</title>
        <authorList>
            <person name="Yoshizawa S."/>
            <person name="Kumagai Y."/>
            <person name="Kogure K."/>
        </authorList>
    </citation>
    <scope>NUCLEOTIDE SEQUENCE [LARGE SCALE GENOMIC DNA]</scope>
    <source>
        <strain evidence="9 10">SAORIC-28</strain>
    </source>
</reference>
<dbReference type="RefSeq" id="WP_095509009.1">
    <property type="nucleotide sequence ID" value="NZ_MQWD01000001.1"/>
</dbReference>
<evidence type="ECO:0000313" key="9">
    <source>
        <dbReference type="EMBL" id="PAP75377.1"/>
    </source>
</evidence>
<evidence type="ECO:0000256" key="7">
    <source>
        <dbReference type="RuleBase" id="RU363032"/>
    </source>
</evidence>
<gene>
    <name evidence="9" type="ORF">BSZ37_02410</name>
</gene>
<keyword evidence="3" id="KW-1003">Cell membrane</keyword>
<keyword evidence="4 7" id="KW-0812">Transmembrane</keyword>
<sequence>MRGRLPRLLAQAALVVGAVVFAYPFVWMALATLKPEAEIAALNPLPSRWTAESYRLVFETIPLGRAFWNSVLVTGLVTTLALFFGSVTAYALSRLSWRGREAAFALILFTMMVPFLVLLIPLYTLVVGFGWTDSYAGLVVPFMMNATAVLILRQHFLSLPQGLIDAARIDGAGEFRILFRIVWPLSVPALVTAGIIVFIGSWNEVLWPLLVVRDEAMMTMPQMVTLFAVGGGAESRLGPQLAAALLLALPVLLAYAAFQRRFVESLATTGLKG</sequence>
<dbReference type="Gene3D" id="1.10.3720.10">
    <property type="entry name" value="MetI-like"/>
    <property type="match status" value="1"/>
</dbReference>
<accession>A0A271IW85</accession>
<dbReference type="InterPro" id="IPR000515">
    <property type="entry name" value="MetI-like"/>
</dbReference>
<evidence type="ECO:0000313" key="10">
    <source>
        <dbReference type="Proteomes" id="UP000216339"/>
    </source>
</evidence>
<dbReference type="GO" id="GO:0005886">
    <property type="term" value="C:plasma membrane"/>
    <property type="evidence" value="ECO:0007669"/>
    <property type="project" value="UniProtKB-SubCell"/>
</dbReference>
<dbReference type="GO" id="GO:0055085">
    <property type="term" value="P:transmembrane transport"/>
    <property type="evidence" value="ECO:0007669"/>
    <property type="project" value="InterPro"/>
</dbReference>
<dbReference type="EMBL" id="MQWD01000001">
    <property type="protein sequence ID" value="PAP75377.1"/>
    <property type="molecule type" value="Genomic_DNA"/>
</dbReference>
<comment type="similarity">
    <text evidence="7">Belongs to the binding-protein-dependent transport system permease family.</text>
</comment>